<keyword evidence="4" id="KW-0808">Transferase</keyword>
<evidence type="ECO:0000259" key="3">
    <source>
        <dbReference type="PROSITE" id="PS50994"/>
    </source>
</evidence>
<dbReference type="PROSITE" id="PS50994">
    <property type="entry name" value="INTEGRASE"/>
    <property type="match status" value="1"/>
</dbReference>
<dbReference type="AlphaFoldDB" id="A0A699H2W7"/>
<accession>A0A699H2W7</accession>
<feature type="domain" description="Integrase catalytic" evidence="3">
    <location>
        <begin position="722"/>
        <end position="819"/>
    </location>
</feature>
<dbReference type="InterPro" id="IPR043502">
    <property type="entry name" value="DNA/RNA_pol_sf"/>
</dbReference>
<dbReference type="Gene3D" id="3.30.420.10">
    <property type="entry name" value="Ribonuclease H-like superfamily/Ribonuclease H"/>
    <property type="match status" value="2"/>
</dbReference>
<dbReference type="Gene3D" id="3.30.70.270">
    <property type="match status" value="1"/>
</dbReference>
<feature type="coiled-coil region" evidence="1">
    <location>
        <begin position="872"/>
        <end position="901"/>
    </location>
</feature>
<dbReference type="InterPro" id="IPR001584">
    <property type="entry name" value="Integrase_cat-core"/>
</dbReference>
<dbReference type="GO" id="GO:0003964">
    <property type="term" value="F:RNA-directed DNA polymerase activity"/>
    <property type="evidence" value="ECO:0007669"/>
    <property type="project" value="UniProtKB-KW"/>
</dbReference>
<evidence type="ECO:0000256" key="1">
    <source>
        <dbReference type="SAM" id="Coils"/>
    </source>
</evidence>
<dbReference type="GO" id="GO:0015074">
    <property type="term" value="P:DNA integration"/>
    <property type="evidence" value="ECO:0007669"/>
    <property type="project" value="InterPro"/>
</dbReference>
<dbReference type="PANTHER" id="PTHR48475:SF1">
    <property type="entry name" value="RNASE H TYPE-1 DOMAIN-CONTAINING PROTEIN"/>
    <property type="match status" value="1"/>
</dbReference>
<evidence type="ECO:0000313" key="4">
    <source>
        <dbReference type="EMBL" id="GEX14808.1"/>
    </source>
</evidence>
<feature type="compositionally biased region" description="Basic and acidic residues" evidence="2">
    <location>
        <begin position="1"/>
        <end position="12"/>
    </location>
</feature>
<dbReference type="PANTHER" id="PTHR48475">
    <property type="entry name" value="RIBONUCLEASE H"/>
    <property type="match status" value="1"/>
</dbReference>
<dbReference type="InterPro" id="IPR043128">
    <property type="entry name" value="Rev_trsase/Diguanyl_cyclase"/>
</dbReference>
<proteinExistence type="predicted"/>
<keyword evidence="1" id="KW-0175">Coiled coil</keyword>
<dbReference type="InterPro" id="IPR012337">
    <property type="entry name" value="RNaseH-like_sf"/>
</dbReference>
<organism evidence="4">
    <name type="scientific">Tanacetum cinerariifolium</name>
    <name type="common">Dalmatian daisy</name>
    <name type="synonym">Chrysanthemum cinerariifolium</name>
    <dbReference type="NCBI Taxonomy" id="118510"/>
    <lineage>
        <taxon>Eukaryota</taxon>
        <taxon>Viridiplantae</taxon>
        <taxon>Streptophyta</taxon>
        <taxon>Embryophyta</taxon>
        <taxon>Tracheophyta</taxon>
        <taxon>Spermatophyta</taxon>
        <taxon>Magnoliopsida</taxon>
        <taxon>eudicotyledons</taxon>
        <taxon>Gunneridae</taxon>
        <taxon>Pentapetalae</taxon>
        <taxon>asterids</taxon>
        <taxon>campanulids</taxon>
        <taxon>Asterales</taxon>
        <taxon>Asteraceae</taxon>
        <taxon>Asteroideae</taxon>
        <taxon>Anthemideae</taxon>
        <taxon>Anthemidinae</taxon>
        <taxon>Tanacetum</taxon>
    </lineage>
</organism>
<comment type="caution">
    <text evidence="4">The sequence shown here is derived from an EMBL/GenBank/DDBJ whole genome shotgun (WGS) entry which is preliminary data.</text>
</comment>
<name>A0A699H2W7_TANCI</name>
<dbReference type="EMBL" id="BKCJ010092056">
    <property type="protein sequence ID" value="GEX14808.1"/>
    <property type="molecule type" value="Genomic_DNA"/>
</dbReference>
<feature type="region of interest" description="Disordered" evidence="2">
    <location>
        <begin position="271"/>
        <end position="296"/>
    </location>
</feature>
<feature type="region of interest" description="Disordered" evidence="2">
    <location>
        <begin position="1"/>
        <end position="23"/>
    </location>
</feature>
<protein>
    <submittedName>
        <fullName evidence="4">Reverse transcriptase domain-containing protein</fullName>
    </submittedName>
</protein>
<dbReference type="InterPro" id="IPR036397">
    <property type="entry name" value="RNaseH_sf"/>
</dbReference>
<keyword evidence="4" id="KW-0548">Nucleotidyltransferase</keyword>
<keyword evidence="4" id="KW-0695">RNA-directed DNA polymerase</keyword>
<reference evidence="4" key="1">
    <citation type="journal article" date="2019" name="Sci. Rep.">
        <title>Draft genome of Tanacetum cinerariifolium, the natural source of mosquito coil.</title>
        <authorList>
            <person name="Yamashiro T."/>
            <person name="Shiraishi A."/>
            <person name="Satake H."/>
            <person name="Nakayama K."/>
        </authorList>
    </citation>
    <scope>NUCLEOTIDE SEQUENCE</scope>
</reference>
<dbReference type="SUPFAM" id="SSF53098">
    <property type="entry name" value="Ribonuclease H-like"/>
    <property type="match status" value="1"/>
</dbReference>
<evidence type="ECO:0000256" key="2">
    <source>
        <dbReference type="SAM" id="MobiDB-lite"/>
    </source>
</evidence>
<sequence>MPELNREVRPQGKEQIPQDLDRPASDAALLEYCDRNYHQLLPIIAEKVHQEKVQQEKLKAVKASLNFEEVSQHSESGTLSRRWDLKKRPGSGQEVKIVHEDTGSQNPSGRSRALRTIYPNHGDVKGALECIKISGFMHEITNPELINCLHDKILKSVDELMRVTTTFLQAKQEQNFKKGGFRNQQRSKRKHDMFTLLTKTPKEILALYKGKFKPSPPMTTPVEKRNATKFCEFHREVGHTTDECMHLKRQIEKMLKVRKLSHVIKELKKNNAKDQTKAAKRGNFKKGQDAGNIDGTTMAEDSQTKNYPNFLSKVSDLFPTLWGGGWDEGPMIIEADMGGHFVHRMYVDGAPLKKSSMNTASIGQLSLLVKIGDKKHSTFAWMNFMLVRSPSSYNGIIGRPGRDYSARMHNGLRTRAQQPVIDQATEEKIQVVIHPEYPEQTIAIGSTLTEEGRKELCEHRLNIHEGCLPVRQKKISTKQEVIRDIEEMFKILREINMKLNPKKCTFGMREDMLLGYKVNADGLKVCLDKVEMVLNLPSPKCLKDVQKLNEKLTSLNKFLSKSAEKSLPFFKTLKKCTKKWILMDYGGGNNIQTNEEIDSGIAYANYFIVERPKDDSRDTPMKDKEELSDPWILFTDGSSCVDEYEALIAGIRITKKMGVKNLQANVDSRLVANQVNETYVAKEPGMIKYLKNEKSIDEKEVLAIVEEEGRTWMTPIYEYLTKEILPEEKMKARAIRRNVGIDIAVPLLKSPGKVKFLIVEIDYFTKWIEAKPVATITGAQVKKFMWDNIVCRFGLPGDIIFDNGKQFKDNLFKDWCENYLFVNASLSLSIHRPTVCNGETSFSLTYGTEAVIPIEIGMPTLRTAEVDMIKNDEALEINLDLLEEKREHASIQEEKSKAKMEKYYNARVRNKSFKLGDLIYQNNEANHTEN</sequence>
<gene>
    <name evidence="4" type="ORF">Tci_286783</name>
</gene>
<dbReference type="SUPFAM" id="SSF56672">
    <property type="entry name" value="DNA/RNA polymerases"/>
    <property type="match status" value="1"/>
</dbReference>
<dbReference type="GO" id="GO:0003676">
    <property type="term" value="F:nucleic acid binding"/>
    <property type="evidence" value="ECO:0007669"/>
    <property type="project" value="InterPro"/>
</dbReference>